<organism evidence="2 3">
    <name type="scientific">Hyaloscypha bicolor E</name>
    <dbReference type="NCBI Taxonomy" id="1095630"/>
    <lineage>
        <taxon>Eukaryota</taxon>
        <taxon>Fungi</taxon>
        <taxon>Dikarya</taxon>
        <taxon>Ascomycota</taxon>
        <taxon>Pezizomycotina</taxon>
        <taxon>Leotiomycetes</taxon>
        <taxon>Helotiales</taxon>
        <taxon>Hyaloscyphaceae</taxon>
        <taxon>Hyaloscypha</taxon>
        <taxon>Hyaloscypha bicolor</taxon>
    </lineage>
</organism>
<feature type="region of interest" description="Disordered" evidence="1">
    <location>
        <begin position="1"/>
        <end position="40"/>
    </location>
</feature>
<evidence type="ECO:0000256" key="1">
    <source>
        <dbReference type="SAM" id="MobiDB-lite"/>
    </source>
</evidence>
<evidence type="ECO:0000313" key="2">
    <source>
        <dbReference type="EMBL" id="PMD67397.1"/>
    </source>
</evidence>
<sequence length="319" mass="35386">MTSDFQEPSNVAGTSNYHEPDGREEDMAQKGPEPGVPLLRDLLGLTSNSRPNAPEFRPPIFISIPTLSSKKKTDLPLTLSIFDLLDLSHLPPQNILTTHTFTTKLALWWTNPAPSSAHRKIKTTPILVTKSFISLEHLLPQNRDLVFVSTGVGRDLRPVSSLLRSLGMNAKTKVVGIFDVDMLAKDIVALDPPPSSIPAILQGLEEKAGNGCEETEFVMRAMLLLVLESCKDEVRDEIGRTWVEGLRAVGTGMEVIKGPMEVVRKGVKKVGKAVMGGIRRSGEEIERVRAERRKKRQDVGASEEYVTEMRLWDGMWELL</sequence>
<dbReference type="InParanoid" id="A0A2J6TWL2"/>
<evidence type="ECO:0000313" key="3">
    <source>
        <dbReference type="Proteomes" id="UP000235371"/>
    </source>
</evidence>
<dbReference type="Proteomes" id="UP000235371">
    <property type="component" value="Unassembled WGS sequence"/>
</dbReference>
<protein>
    <submittedName>
        <fullName evidence="2">Uncharacterized protein</fullName>
    </submittedName>
</protein>
<feature type="compositionally biased region" description="Basic and acidic residues" evidence="1">
    <location>
        <begin position="18"/>
        <end position="28"/>
    </location>
</feature>
<keyword evidence="3" id="KW-1185">Reference proteome</keyword>
<gene>
    <name evidence="2" type="ORF">K444DRAFT_658458</name>
</gene>
<dbReference type="RefSeq" id="XP_024744301.1">
    <property type="nucleotide sequence ID" value="XM_024886258.1"/>
</dbReference>
<proteinExistence type="predicted"/>
<name>A0A2J6TWL2_9HELO</name>
<dbReference type="GeneID" id="36594335"/>
<dbReference type="AlphaFoldDB" id="A0A2J6TWL2"/>
<reference evidence="2 3" key="1">
    <citation type="submission" date="2016-04" db="EMBL/GenBank/DDBJ databases">
        <title>A degradative enzymes factory behind the ericoid mycorrhizal symbiosis.</title>
        <authorList>
            <consortium name="DOE Joint Genome Institute"/>
            <person name="Martino E."/>
            <person name="Morin E."/>
            <person name="Grelet G."/>
            <person name="Kuo A."/>
            <person name="Kohler A."/>
            <person name="Daghino S."/>
            <person name="Barry K."/>
            <person name="Choi C."/>
            <person name="Cichocki N."/>
            <person name="Clum A."/>
            <person name="Copeland A."/>
            <person name="Hainaut M."/>
            <person name="Haridas S."/>
            <person name="Labutti K."/>
            <person name="Lindquist E."/>
            <person name="Lipzen A."/>
            <person name="Khouja H.-R."/>
            <person name="Murat C."/>
            <person name="Ohm R."/>
            <person name="Olson A."/>
            <person name="Spatafora J."/>
            <person name="Veneault-Fourrey C."/>
            <person name="Henrissat B."/>
            <person name="Grigoriev I."/>
            <person name="Martin F."/>
            <person name="Perotto S."/>
        </authorList>
    </citation>
    <scope>NUCLEOTIDE SEQUENCE [LARGE SCALE GENOMIC DNA]</scope>
    <source>
        <strain evidence="2 3">E</strain>
    </source>
</reference>
<accession>A0A2J6TWL2</accession>
<dbReference type="EMBL" id="KZ613740">
    <property type="protein sequence ID" value="PMD67397.1"/>
    <property type="molecule type" value="Genomic_DNA"/>
</dbReference>
<dbReference type="OrthoDB" id="5953249at2759"/>
<feature type="compositionally biased region" description="Polar residues" evidence="1">
    <location>
        <begin position="1"/>
        <end position="17"/>
    </location>
</feature>